<dbReference type="GO" id="GO:0005737">
    <property type="term" value="C:cytoplasm"/>
    <property type="evidence" value="ECO:0007669"/>
    <property type="project" value="TreeGrafter"/>
</dbReference>
<dbReference type="EMBL" id="JAYMYQ010000006">
    <property type="protein sequence ID" value="KAK7324059.1"/>
    <property type="molecule type" value="Genomic_DNA"/>
</dbReference>
<proteinExistence type="predicted"/>
<accession>A0AAN9KV05</accession>
<organism evidence="2 3">
    <name type="scientific">Canavalia gladiata</name>
    <name type="common">Sword bean</name>
    <name type="synonym">Dolichos gladiatus</name>
    <dbReference type="NCBI Taxonomy" id="3824"/>
    <lineage>
        <taxon>Eukaryota</taxon>
        <taxon>Viridiplantae</taxon>
        <taxon>Streptophyta</taxon>
        <taxon>Embryophyta</taxon>
        <taxon>Tracheophyta</taxon>
        <taxon>Spermatophyta</taxon>
        <taxon>Magnoliopsida</taxon>
        <taxon>eudicotyledons</taxon>
        <taxon>Gunneridae</taxon>
        <taxon>Pentapetalae</taxon>
        <taxon>rosids</taxon>
        <taxon>fabids</taxon>
        <taxon>Fabales</taxon>
        <taxon>Fabaceae</taxon>
        <taxon>Papilionoideae</taxon>
        <taxon>50 kb inversion clade</taxon>
        <taxon>NPAAA clade</taxon>
        <taxon>indigoferoid/millettioid clade</taxon>
        <taxon>Phaseoleae</taxon>
        <taxon>Canavalia</taxon>
    </lineage>
</organism>
<dbReference type="AlphaFoldDB" id="A0AAN9KV05"/>
<protein>
    <submittedName>
        <fullName evidence="2">Uncharacterized protein</fullName>
    </submittedName>
</protein>
<reference evidence="2 3" key="1">
    <citation type="submission" date="2024-01" db="EMBL/GenBank/DDBJ databases">
        <title>The genomes of 5 underutilized Papilionoideae crops provide insights into root nodulation and disease resistanc.</title>
        <authorList>
            <person name="Jiang F."/>
        </authorList>
    </citation>
    <scope>NUCLEOTIDE SEQUENCE [LARGE SCALE GENOMIC DNA]</scope>
    <source>
        <strain evidence="2">LVBAO_FW01</strain>
        <tissue evidence="2">Leaves</tissue>
    </source>
</reference>
<dbReference type="EMBL" id="JAYMYQ010000006">
    <property type="protein sequence ID" value="KAK7324030.1"/>
    <property type="molecule type" value="Genomic_DNA"/>
</dbReference>
<evidence type="ECO:0000313" key="1">
    <source>
        <dbReference type="EMBL" id="KAK7324030.1"/>
    </source>
</evidence>
<dbReference type="PANTHER" id="PTHR31741:SF3">
    <property type="entry name" value="O-FUCOSYLTRANSFERASE FAMILY PROTEIN"/>
    <property type="match status" value="1"/>
</dbReference>
<evidence type="ECO:0000313" key="3">
    <source>
        <dbReference type="Proteomes" id="UP001367508"/>
    </source>
</evidence>
<dbReference type="PANTHER" id="PTHR31741">
    <property type="entry name" value="OS02G0726500 PROTEIN-RELATED"/>
    <property type="match status" value="1"/>
</dbReference>
<keyword evidence="3" id="KW-1185">Reference proteome</keyword>
<name>A0AAN9KV05_CANGL</name>
<dbReference type="Proteomes" id="UP001367508">
    <property type="component" value="Unassembled WGS sequence"/>
</dbReference>
<evidence type="ECO:0000313" key="2">
    <source>
        <dbReference type="EMBL" id="KAK7324059.1"/>
    </source>
</evidence>
<sequence length="153" mass="17266">MAKVVEGHRRYLSLKKTILLNKKLRVELIDQYNNGALNWDEFPSAVKDAHAKRMGSPAKRLVIPDKPKEEDYFYANPQECLEASDESLALSSTLVEFQCLHGISIDTHLLRNSCNLPHDHLCWLYLRLQPPCGETNEVLGAGMEQPVASIPPN</sequence>
<comment type="caution">
    <text evidence="2">The sequence shown here is derived from an EMBL/GenBank/DDBJ whole genome shotgun (WGS) entry which is preliminary data.</text>
</comment>
<gene>
    <name evidence="1" type="ORF">VNO77_27540</name>
    <name evidence="2" type="ORF">VNO77_27575</name>
</gene>